<dbReference type="InterPro" id="IPR015424">
    <property type="entry name" value="PyrdxlP-dep_Trfase"/>
</dbReference>
<organism evidence="4 5">
    <name type="scientific">Trematosphaeria pertusa</name>
    <dbReference type="NCBI Taxonomy" id="390896"/>
    <lineage>
        <taxon>Eukaryota</taxon>
        <taxon>Fungi</taxon>
        <taxon>Dikarya</taxon>
        <taxon>Ascomycota</taxon>
        <taxon>Pezizomycotina</taxon>
        <taxon>Dothideomycetes</taxon>
        <taxon>Pleosporomycetidae</taxon>
        <taxon>Pleosporales</taxon>
        <taxon>Massarineae</taxon>
        <taxon>Trematosphaeriaceae</taxon>
        <taxon>Trematosphaeria</taxon>
    </lineage>
</organism>
<dbReference type="AlphaFoldDB" id="A0A6A6I4D3"/>
<gene>
    <name evidence="4" type="ORF">BU26DRAFT_463027</name>
</gene>
<evidence type="ECO:0000313" key="5">
    <source>
        <dbReference type="Proteomes" id="UP000800094"/>
    </source>
</evidence>
<keyword evidence="4" id="KW-0808">Transferase</keyword>
<comment type="similarity">
    <text evidence="1 3">Belongs to the class-III pyridoxal-phosphate-dependent aminotransferase family.</text>
</comment>
<sequence length="466" mass="50663">MSHAKKDTAPTRETAVLHRSLTSLPHHVVSASGSSLTLANGRKILDSCGGAAVAVIDYGNAEVIEAAVAQMHKVSYVHTMNYTTNAAEELARCILEPHPSSPNFDHGLKKAYFVGSGSEVNDAALKFMKQYWVERGEPQRKVYVARRQAYHGGTIGAMSISGMPARKAPYDGIMMPNVEFVSAADAFHLKGEDETEPEFVTRLVKEIEELFERIGAENIISFTGETVSGAALGAMPAPKGYWPAVRALCDKHGIILHLDEVMCGMGRTGTYFAFEKEGIKPDVVTIGKALSSGYAPSSAMLVNDKMLDVFRRGTASFNHGHTFQSHPMCCATVLKVQQIIKREQLVERCAEKGEQLAKLLQDAFDGAEYVADIRGRGLLRSVEFMLDPRTKTPFPKDTAFGANVQLAAFDLGVAVYLGSGTVDGIVGDHVLVSPQYTVSDKELEITVWALKKAYEKTVAGLYKAKL</sequence>
<dbReference type="PROSITE" id="PS00600">
    <property type="entry name" value="AA_TRANSFER_CLASS_3"/>
    <property type="match status" value="1"/>
</dbReference>
<proteinExistence type="inferred from homology"/>
<evidence type="ECO:0000256" key="1">
    <source>
        <dbReference type="ARBA" id="ARBA00008954"/>
    </source>
</evidence>
<dbReference type="SUPFAM" id="SSF53383">
    <property type="entry name" value="PLP-dependent transferases"/>
    <property type="match status" value="1"/>
</dbReference>
<dbReference type="InterPro" id="IPR015422">
    <property type="entry name" value="PyrdxlP-dep_Trfase_small"/>
</dbReference>
<name>A0A6A6I4D3_9PLEO</name>
<dbReference type="GeneID" id="54578441"/>
<dbReference type="Gene3D" id="3.40.640.10">
    <property type="entry name" value="Type I PLP-dependent aspartate aminotransferase-like (Major domain)"/>
    <property type="match status" value="1"/>
</dbReference>
<dbReference type="Proteomes" id="UP000800094">
    <property type="component" value="Unassembled WGS sequence"/>
</dbReference>
<dbReference type="RefSeq" id="XP_033680225.1">
    <property type="nucleotide sequence ID" value="XM_033825111.1"/>
</dbReference>
<reference evidence="4" key="1">
    <citation type="journal article" date="2020" name="Stud. Mycol.">
        <title>101 Dothideomycetes genomes: a test case for predicting lifestyles and emergence of pathogens.</title>
        <authorList>
            <person name="Haridas S."/>
            <person name="Albert R."/>
            <person name="Binder M."/>
            <person name="Bloem J."/>
            <person name="Labutti K."/>
            <person name="Salamov A."/>
            <person name="Andreopoulos B."/>
            <person name="Baker S."/>
            <person name="Barry K."/>
            <person name="Bills G."/>
            <person name="Bluhm B."/>
            <person name="Cannon C."/>
            <person name="Castanera R."/>
            <person name="Culley D."/>
            <person name="Daum C."/>
            <person name="Ezra D."/>
            <person name="Gonzalez J."/>
            <person name="Henrissat B."/>
            <person name="Kuo A."/>
            <person name="Liang C."/>
            <person name="Lipzen A."/>
            <person name="Lutzoni F."/>
            <person name="Magnuson J."/>
            <person name="Mondo S."/>
            <person name="Nolan M."/>
            <person name="Ohm R."/>
            <person name="Pangilinan J."/>
            <person name="Park H.-J."/>
            <person name="Ramirez L."/>
            <person name="Alfaro M."/>
            <person name="Sun H."/>
            <person name="Tritt A."/>
            <person name="Yoshinaga Y."/>
            <person name="Zwiers L.-H."/>
            <person name="Turgeon B."/>
            <person name="Goodwin S."/>
            <person name="Spatafora J."/>
            <person name="Crous P."/>
            <person name="Grigoriev I."/>
        </authorList>
    </citation>
    <scope>NUCLEOTIDE SEQUENCE</scope>
    <source>
        <strain evidence="4">CBS 122368</strain>
    </source>
</reference>
<dbReference type="InterPro" id="IPR005814">
    <property type="entry name" value="Aminotrans_3"/>
</dbReference>
<dbReference type="CDD" id="cd00610">
    <property type="entry name" value="OAT_like"/>
    <property type="match status" value="1"/>
</dbReference>
<keyword evidence="5" id="KW-1185">Reference proteome</keyword>
<dbReference type="PANTHER" id="PTHR43094:SF1">
    <property type="entry name" value="AMINOTRANSFERASE CLASS-III"/>
    <property type="match status" value="1"/>
</dbReference>
<dbReference type="Gene3D" id="3.90.1150.10">
    <property type="entry name" value="Aspartate Aminotransferase, domain 1"/>
    <property type="match status" value="1"/>
</dbReference>
<evidence type="ECO:0000256" key="3">
    <source>
        <dbReference type="RuleBase" id="RU003560"/>
    </source>
</evidence>
<keyword evidence="4" id="KW-0032">Aminotransferase</keyword>
<dbReference type="GO" id="GO:0030170">
    <property type="term" value="F:pyridoxal phosphate binding"/>
    <property type="evidence" value="ECO:0007669"/>
    <property type="project" value="InterPro"/>
</dbReference>
<dbReference type="Pfam" id="PF00202">
    <property type="entry name" value="Aminotran_3"/>
    <property type="match status" value="1"/>
</dbReference>
<keyword evidence="2 3" id="KW-0663">Pyridoxal phosphate</keyword>
<dbReference type="InterPro" id="IPR049704">
    <property type="entry name" value="Aminotrans_3_PPA_site"/>
</dbReference>
<protein>
    <submittedName>
        <fullName evidence="4">Aminotransferase class 3</fullName>
    </submittedName>
</protein>
<accession>A0A6A6I4D3</accession>
<dbReference type="EMBL" id="ML987201">
    <property type="protein sequence ID" value="KAF2245221.1"/>
    <property type="molecule type" value="Genomic_DNA"/>
</dbReference>
<dbReference type="GO" id="GO:0008483">
    <property type="term" value="F:transaminase activity"/>
    <property type="evidence" value="ECO:0007669"/>
    <property type="project" value="UniProtKB-KW"/>
</dbReference>
<dbReference type="GO" id="GO:0005829">
    <property type="term" value="C:cytosol"/>
    <property type="evidence" value="ECO:0007669"/>
    <property type="project" value="TreeGrafter"/>
</dbReference>
<dbReference type="InterPro" id="IPR015421">
    <property type="entry name" value="PyrdxlP-dep_Trfase_major"/>
</dbReference>
<evidence type="ECO:0000313" key="4">
    <source>
        <dbReference type="EMBL" id="KAF2245221.1"/>
    </source>
</evidence>
<dbReference type="OrthoDB" id="5419315at2759"/>
<dbReference type="PANTHER" id="PTHR43094">
    <property type="entry name" value="AMINOTRANSFERASE"/>
    <property type="match status" value="1"/>
</dbReference>
<evidence type="ECO:0000256" key="2">
    <source>
        <dbReference type="ARBA" id="ARBA00022898"/>
    </source>
</evidence>